<evidence type="ECO:0000313" key="3">
    <source>
        <dbReference type="Proteomes" id="UP000277928"/>
    </source>
</evidence>
<evidence type="ECO:0008006" key="4">
    <source>
        <dbReference type="Google" id="ProtNLM"/>
    </source>
</evidence>
<accession>A0A3P6SS24</accession>
<feature type="compositionally biased region" description="Polar residues" evidence="1">
    <location>
        <begin position="7"/>
        <end position="20"/>
    </location>
</feature>
<dbReference type="EMBL" id="UYRX01000078">
    <property type="protein sequence ID" value="VDK72813.1"/>
    <property type="molecule type" value="Genomic_DNA"/>
</dbReference>
<proteinExistence type="predicted"/>
<feature type="region of interest" description="Disordered" evidence="1">
    <location>
        <begin position="1"/>
        <end position="24"/>
    </location>
</feature>
<dbReference type="Proteomes" id="UP000277928">
    <property type="component" value="Unassembled WGS sequence"/>
</dbReference>
<keyword evidence="3" id="KW-1185">Reference proteome</keyword>
<protein>
    <recommendedName>
        <fullName evidence="4">Tudor domain-containing protein</fullName>
    </recommendedName>
</protein>
<organism evidence="2 3">
    <name type="scientific">Litomosoides sigmodontis</name>
    <name type="common">Filarial nematode worm</name>
    <dbReference type="NCBI Taxonomy" id="42156"/>
    <lineage>
        <taxon>Eukaryota</taxon>
        <taxon>Metazoa</taxon>
        <taxon>Ecdysozoa</taxon>
        <taxon>Nematoda</taxon>
        <taxon>Chromadorea</taxon>
        <taxon>Rhabditida</taxon>
        <taxon>Spirurina</taxon>
        <taxon>Spiruromorpha</taxon>
        <taxon>Filarioidea</taxon>
        <taxon>Onchocercidae</taxon>
        <taxon>Litomosoides</taxon>
    </lineage>
</organism>
<reference evidence="2 3" key="1">
    <citation type="submission" date="2018-08" db="EMBL/GenBank/DDBJ databases">
        <authorList>
            <person name="Laetsch R D."/>
            <person name="Stevens L."/>
            <person name="Kumar S."/>
            <person name="Blaxter L. M."/>
        </authorList>
    </citation>
    <scope>NUCLEOTIDE SEQUENCE [LARGE SCALE GENOMIC DNA]</scope>
</reference>
<dbReference type="AlphaFoldDB" id="A0A3P6SS24"/>
<sequence length="417" mass="46554">MEKKETSGGSKQPSGWPYSSQKKHCDGRENQAQWAVQALFTQTAFKQYEPEVFPTIISVRFDKKDRVAGKFWVIHKGIFSAVEKALKEGAKRVSEFPSLLQGLDDDSMRKTPCVVRTRAESAYKTFYRAVPSRFDARTKRFSIFLVDFGWFKWVLANDVIDISTMDKSNPIRNLPVAMIHCQEDITGVLHSKEILRIIQGLQDLWKGANCCMKVKGCTIQDVYLVDLLEADIIGETKGTSSTNNSPSETCQRQLMTSAVLGTLKSRKHRLTAQTQHIWSLFCPSPFSMTMPIALPMMMSLPALSANLASTGYGQHSQTKNIENTGGPQNNAKSPGSNSKNRQKEWHRSDLSERNRATFASGRRARNSFNGDSGSTSRRVRLTSWKKGGAADCTIRTQDAPSGEHATSSVDDRVNQLT</sequence>
<feature type="region of interest" description="Disordered" evidence="1">
    <location>
        <begin position="310"/>
        <end position="417"/>
    </location>
</feature>
<feature type="compositionally biased region" description="Basic and acidic residues" evidence="1">
    <location>
        <begin position="341"/>
        <end position="355"/>
    </location>
</feature>
<feature type="compositionally biased region" description="Polar residues" evidence="1">
    <location>
        <begin position="366"/>
        <end position="376"/>
    </location>
</feature>
<dbReference type="STRING" id="42156.A0A3P6SS24"/>
<feature type="compositionally biased region" description="Polar residues" evidence="1">
    <location>
        <begin position="310"/>
        <end position="339"/>
    </location>
</feature>
<feature type="compositionally biased region" description="Polar residues" evidence="1">
    <location>
        <begin position="394"/>
        <end position="408"/>
    </location>
</feature>
<gene>
    <name evidence="2" type="ORF">NLS_LOCUS1900</name>
</gene>
<dbReference type="OMA" id="NEWHRSS"/>
<evidence type="ECO:0000313" key="2">
    <source>
        <dbReference type="EMBL" id="VDK72813.1"/>
    </source>
</evidence>
<name>A0A3P6SS24_LITSI</name>
<dbReference type="OrthoDB" id="5838466at2759"/>
<evidence type="ECO:0000256" key="1">
    <source>
        <dbReference type="SAM" id="MobiDB-lite"/>
    </source>
</evidence>